<reference evidence="5 6" key="1">
    <citation type="submission" date="2019-07" db="EMBL/GenBank/DDBJ databases">
        <title>Pseudomonas mangiferae sp. nov., isolated from bark of mango tree in Thailand.</title>
        <authorList>
            <person name="Srisuk N."/>
            <person name="Anurat P."/>
        </authorList>
    </citation>
    <scope>NUCLEOTIDE SEQUENCE [LARGE SCALE GENOMIC DNA]</scope>
    <source>
        <strain evidence="5 6">DMKU_BBB3-04</strain>
    </source>
</reference>
<dbReference type="PANTHER" id="PTHR37813">
    <property type="entry name" value="FELS-2 PROPHAGE PROTEIN"/>
    <property type="match status" value="1"/>
</dbReference>
<dbReference type="AlphaFoldDB" id="A0A553H0K8"/>
<name>A0A553H0K8_9PSED</name>
<feature type="domain" description="Phage tail tape measure protein" evidence="4">
    <location>
        <begin position="221"/>
        <end position="428"/>
    </location>
</feature>
<organism evidence="5 6">
    <name type="scientific">Pseudomonas mangiferae</name>
    <dbReference type="NCBI Taxonomy" id="2593654"/>
    <lineage>
        <taxon>Bacteria</taxon>
        <taxon>Pseudomonadati</taxon>
        <taxon>Pseudomonadota</taxon>
        <taxon>Gammaproteobacteria</taxon>
        <taxon>Pseudomonadales</taxon>
        <taxon>Pseudomonadaceae</taxon>
        <taxon>Pseudomonas</taxon>
    </lineage>
</organism>
<dbReference type="InterPro" id="IPR010090">
    <property type="entry name" value="Phage_tape_meas"/>
</dbReference>
<dbReference type="Pfam" id="PF10145">
    <property type="entry name" value="PhageMin_Tail"/>
    <property type="match status" value="1"/>
</dbReference>
<evidence type="ECO:0000259" key="4">
    <source>
        <dbReference type="Pfam" id="PF10145"/>
    </source>
</evidence>
<protein>
    <submittedName>
        <fullName evidence="5">Phage tail tape measure protein</fullName>
    </submittedName>
</protein>
<dbReference type="Proteomes" id="UP000315235">
    <property type="component" value="Unassembled WGS sequence"/>
</dbReference>
<dbReference type="OrthoDB" id="8019720at2"/>
<dbReference type="PANTHER" id="PTHR37813:SF1">
    <property type="entry name" value="FELS-2 PROPHAGE PROTEIN"/>
    <property type="match status" value="1"/>
</dbReference>
<comment type="caution">
    <text evidence="5">The sequence shown here is derived from an EMBL/GenBank/DDBJ whole genome shotgun (WGS) entry which is preliminary data.</text>
</comment>
<proteinExistence type="predicted"/>
<keyword evidence="3" id="KW-0812">Transmembrane</keyword>
<feature type="transmembrane region" description="Helical" evidence="3">
    <location>
        <begin position="559"/>
        <end position="592"/>
    </location>
</feature>
<keyword evidence="2" id="KW-0175">Coiled coil</keyword>
<dbReference type="RefSeq" id="WP_143488029.1">
    <property type="nucleotide sequence ID" value="NZ_VJOY01000005.1"/>
</dbReference>
<keyword evidence="3" id="KW-0472">Membrane</keyword>
<evidence type="ECO:0000256" key="1">
    <source>
        <dbReference type="ARBA" id="ARBA00022612"/>
    </source>
</evidence>
<feature type="transmembrane region" description="Helical" evidence="3">
    <location>
        <begin position="623"/>
        <end position="656"/>
    </location>
</feature>
<feature type="coiled-coil region" evidence="2">
    <location>
        <begin position="103"/>
        <end position="130"/>
    </location>
</feature>
<dbReference type="EMBL" id="VJOY01000005">
    <property type="protein sequence ID" value="TRX75286.1"/>
    <property type="molecule type" value="Genomic_DNA"/>
</dbReference>
<evidence type="ECO:0000256" key="3">
    <source>
        <dbReference type="SAM" id="Phobius"/>
    </source>
</evidence>
<feature type="transmembrane region" description="Helical" evidence="3">
    <location>
        <begin position="526"/>
        <end position="547"/>
    </location>
</feature>
<dbReference type="NCBIfam" id="TIGR01760">
    <property type="entry name" value="tape_meas_TP901"/>
    <property type="match status" value="1"/>
</dbReference>
<keyword evidence="3" id="KW-1133">Transmembrane helix</keyword>
<evidence type="ECO:0000313" key="6">
    <source>
        <dbReference type="Proteomes" id="UP000315235"/>
    </source>
</evidence>
<keyword evidence="6" id="KW-1185">Reference proteome</keyword>
<gene>
    <name evidence="5" type="ORF">FM069_09345</name>
</gene>
<keyword evidence="1" id="KW-1188">Viral release from host cell</keyword>
<sequence length="809" mass="85488">MAVNKAQVLLSFLDKVSGPLKKIQDNLFGTIRELTAAQASLRTLNRAQSDISAWNTQSAAARNTAEAMRDAQTRVSGLAQQMANAGQPTRAMTADFQAAVRGSDALTHRYEQQQNALRQLQNRLNGAGVDTRNLGKAESTLQALIAAGNDRVKTSGERLAQQREKLNRVGEAGLNVAGMAKRPLMAAVKSLLPHEGSALQLQASMKLSDGSVPEDFQRLTDLATRLGEQLPGSSADYLDMMTVLQRQGLSARSILDGTAEAAGYLGVQLRMPADAAGQFAARMQAATRASGADMMGLMDVVQRVDNMGLGSDDLLQGFTRMAPAMDLIKQRGGEAANSLAPLLVMLNEAEVSGESAGVAISEVFQAGLDTKRLAEANKLLKATKAGFSMDFSDGSGGFGGIDTLLAQLQKLKTLDATARVPVMASLFGDDQETLKAAEALMNQGTAGYQQVIARMQVQADLRQRVNGQLESVSNAMEGARDSYNDVLSALGETAKPELISLLKTFSALAASVRAWIEENPTLAKSLVWVVAVIGLVAGALGGVALGVSKLLGAFATLRVVWSVIAGGMALMSSPVLLIVAAVAALAAGAYLLYSNWGAVSNFFTNLWQSVLTSLNSFWNEVKAAFAGGVGGILTILTNFSPLGLFYTAFASVLNYLGLELPIRFSEAGGMLMDGLVNGIKAKFSAVKDAITSAAGSAIDWFKEKMEIHSPSRVFAQLGDFTMQGFVTGLENADGPLGMRGVGSGIRFDSRPPLSASQAAGYSSQDTYQIQINVGANGDAQGVAQAVRAELMRIEAERAARRRSRLTDQD</sequence>
<accession>A0A553H0K8</accession>
<evidence type="ECO:0000313" key="5">
    <source>
        <dbReference type="EMBL" id="TRX75286.1"/>
    </source>
</evidence>
<evidence type="ECO:0000256" key="2">
    <source>
        <dbReference type="SAM" id="Coils"/>
    </source>
</evidence>